<dbReference type="InterPro" id="IPR036388">
    <property type="entry name" value="WH-like_DNA-bd_sf"/>
</dbReference>
<evidence type="ECO:0000313" key="4">
    <source>
        <dbReference type="Proteomes" id="UP000708298"/>
    </source>
</evidence>
<dbReference type="PROSITE" id="PS52050">
    <property type="entry name" value="WYL"/>
    <property type="match status" value="1"/>
</dbReference>
<evidence type="ECO:0000313" key="3">
    <source>
        <dbReference type="EMBL" id="MCB8875792.1"/>
    </source>
</evidence>
<feature type="domain" description="WYL" evidence="2">
    <location>
        <begin position="138"/>
        <end position="201"/>
    </location>
</feature>
<dbReference type="AlphaFoldDB" id="A0A964DZ61"/>
<dbReference type="EMBL" id="JAESVB010000004">
    <property type="protein sequence ID" value="MCB8875792.1"/>
    <property type="molecule type" value="Genomic_DNA"/>
</dbReference>
<reference evidence="3" key="1">
    <citation type="journal article" date="2021" name="Microorganisms">
        <title>Acidisoma silvae sp. nov. and Acidisomacellulosilytica sp. nov., Two Acidophilic Bacteria Isolated from Decaying Wood, Hydrolyzing Cellulose and Producing Poly-3-hydroxybutyrate.</title>
        <authorList>
            <person name="Mieszkin S."/>
            <person name="Pouder E."/>
            <person name="Uroz S."/>
            <person name="Simon-Colin C."/>
            <person name="Alain K."/>
        </authorList>
    </citation>
    <scope>NUCLEOTIDE SEQUENCE</scope>
    <source>
        <strain evidence="3">HW T2.11</strain>
    </source>
</reference>
<dbReference type="Proteomes" id="UP000708298">
    <property type="component" value="Unassembled WGS sequence"/>
</dbReference>
<dbReference type="Pfam" id="PF08279">
    <property type="entry name" value="HTH_11"/>
    <property type="match status" value="1"/>
</dbReference>
<organism evidence="3 4">
    <name type="scientific">Acidisoma silvae</name>
    <dbReference type="NCBI Taxonomy" id="2802396"/>
    <lineage>
        <taxon>Bacteria</taxon>
        <taxon>Pseudomonadati</taxon>
        <taxon>Pseudomonadota</taxon>
        <taxon>Alphaproteobacteria</taxon>
        <taxon>Acetobacterales</taxon>
        <taxon>Acidocellaceae</taxon>
        <taxon>Acidisoma</taxon>
    </lineage>
</organism>
<dbReference type="Gene3D" id="1.10.10.10">
    <property type="entry name" value="Winged helix-like DNA-binding domain superfamily/Winged helix DNA-binding domain"/>
    <property type="match status" value="1"/>
</dbReference>
<sequence length="235" mass="25867">MRPADRLFDIIQLLRSSPRALTASAIAGRLEVSTRTIYRDIASLQASGLPIDGASGFGYVLGPGYDLPPLMFTAEEFQTIAVALDLVRRTGDRGLQEAAAAVRAKILAVLPCQPAPVAETPFYVWGRGASVAPAVCMAEVRDAMRDARKISIGYVSRDGIETRRIVWPLGIAYFGESTLLGTWCELRQDYRHFRADRVQDLVILDDTYPADRPGLLDGWRALQTAYEARQTSFTS</sequence>
<accession>A0A964DZ61</accession>
<dbReference type="InterPro" id="IPR051534">
    <property type="entry name" value="CBASS_pafABC_assoc_protein"/>
</dbReference>
<evidence type="ECO:0000259" key="2">
    <source>
        <dbReference type="Pfam" id="PF13280"/>
    </source>
</evidence>
<dbReference type="RefSeq" id="WP_227321449.1">
    <property type="nucleotide sequence ID" value="NZ_JAESVB010000004.1"/>
</dbReference>
<protein>
    <submittedName>
        <fullName evidence="3">YafY family transcriptional regulator</fullName>
    </submittedName>
</protein>
<gene>
    <name evidence="3" type="ORF">ASILVAE211_11405</name>
</gene>
<feature type="domain" description="Helix-turn-helix type 11" evidence="1">
    <location>
        <begin position="6"/>
        <end position="59"/>
    </location>
</feature>
<keyword evidence="4" id="KW-1185">Reference proteome</keyword>
<dbReference type="InterPro" id="IPR013196">
    <property type="entry name" value="HTH_11"/>
</dbReference>
<dbReference type="PANTHER" id="PTHR34580:SF3">
    <property type="entry name" value="PROTEIN PAFB"/>
    <property type="match status" value="1"/>
</dbReference>
<dbReference type="InterPro" id="IPR026881">
    <property type="entry name" value="WYL_dom"/>
</dbReference>
<dbReference type="Pfam" id="PF13280">
    <property type="entry name" value="WYL"/>
    <property type="match status" value="1"/>
</dbReference>
<proteinExistence type="predicted"/>
<reference evidence="3" key="2">
    <citation type="submission" date="2021-01" db="EMBL/GenBank/DDBJ databases">
        <authorList>
            <person name="Mieszkin S."/>
            <person name="Pouder E."/>
            <person name="Alain K."/>
        </authorList>
    </citation>
    <scope>NUCLEOTIDE SEQUENCE</scope>
    <source>
        <strain evidence="3">HW T2.11</strain>
    </source>
</reference>
<dbReference type="InterPro" id="IPR036390">
    <property type="entry name" value="WH_DNA-bd_sf"/>
</dbReference>
<comment type="caution">
    <text evidence="3">The sequence shown here is derived from an EMBL/GenBank/DDBJ whole genome shotgun (WGS) entry which is preliminary data.</text>
</comment>
<name>A0A964DZ61_9PROT</name>
<evidence type="ECO:0000259" key="1">
    <source>
        <dbReference type="Pfam" id="PF08279"/>
    </source>
</evidence>
<dbReference type="SUPFAM" id="SSF46785">
    <property type="entry name" value="Winged helix' DNA-binding domain"/>
    <property type="match status" value="1"/>
</dbReference>
<dbReference type="PANTHER" id="PTHR34580">
    <property type="match status" value="1"/>
</dbReference>